<reference evidence="3 4" key="1">
    <citation type="submission" date="2024-04" db="EMBL/GenBank/DDBJ databases">
        <title>Defined microbial consortia suppress multidrug-resistant proinflammatory Enterobacteriaceae via ecological control.</title>
        <authorList>
            <person name="Furuichi M."/>
            <person name="Kawaguchi T."/>
            <person name="Pust M."/>
            <person name="Yasuma K."/>
            <person name="Plichta D."/>
            <person name="Hasegawa N."/>
            <person name="Ohya T."/>
            <person name="Bhattarai S."/>
            <person name="Sasajima S."/>
            <person name="Aoto Y."/>
            <person name="Tuganbaev T."/>
            <person name="Yaginuma M."/>
            <person name="Ueda M."/>
            <person name="Okahashi N."/>
            <person name="Amafuji K."/>
            <person name="Kiridooshi Y."/>
            <person name="Sugita K."/>
            <person name="Strazar M."/>
            <person name="Skelly A."/>
            <person name="Suda W."/>
            <person name="Hattori M."/>
            <person name="Nakamoto N."/>
            <person name="Caballero S."/>
            <person name="Norman J."/>
            <person name="Olle B."/>
            <person name="Tanoue T."/>
            <person name="Arita M."/>
            <person name="Bucci V."/>
            <person name="Atarashi K."/>
            <person name="Xavier R."/>
            <person name="Honda K."/>
        </authorList>
    </citation>
    <scope>NUCLEOTIDE SEQUENCE [LARGE SCALE GENOMIC DNA]</scope>
    <source>
        <strain evidence="4">f13</strain>
    </source>
</reference>
<dbReference type="PANTHER" id="PTHR46558:SF4">
    <property type="entry name" value="DNA-BIDING PHAGE PROTEIN"/>
    <property type="match status" value="1"/>
</dbReference>
<proteinExistence type="predicted"/>
<keyword evidence="1" id="KW-0238">DNA-binding</keyword>
<dbReference type="InterPro" id="IPR010982">
    <property type="entry name" value="Lambda_DNA-bd_dom_sf"/>
</dbReference>
<dbReference type="PROSITE" id="PS50943">
    <property type="entry name" value="HTH_CROC1"/>
    <property type="match status" value="1"/>
</dbReference>
<dbReference type="Pfam" id="PF01381">
    <property type="entry name" value="HTH_3"/>
    <property type="match status" value="1"/>
</dbReference>
<evidence type="ECO:0000313" key="3">
    <source>
        <dbReference type="EMBL" id="GAA6269370.1"/>
    </source>
</evidence>
<comment type="caution">
    <text evidence="3">The sequence shown here is derived from an EMBL/GenBank/DDBJ whole genome shotgun (WGS) entry which is preliminary data.</text>
</comment>
<dbReference type="SMART" id="SM00530">
    <property type="entry name" value="HTH_XRE"/>
    <property type="match status" value="1"/>
</dbReference>
<keyword evidence="4" id="KW-1185">Reference proteome</keyword>
<gene>
    <name evidence="3" type="ORF">F130042H8_24300</name>
</gene>
<dbReference type="SUPFAM" id="SSF47413">
    <property type="entry name" value="lambda repressor-like DNA-binding domains"/>
    <property type="match status" value="1"/>
</dbReference>
<dbReference type="Gene3D" id="1.10.260.40">
    <property type="entry name" value="lambda repressor-like DNA-binding domains"/>
    <property type="match status" value="1"/>
</dbReference>
<organism evidence="3 4">
    <name type="scientific">Enterocloster alcoholdehydrogenati</name>
    <dbReference type="NCBI Taxonomy" id="2547410"/>
    <lineage>
        <taxon>Bacteria</taxon>
        <taxon>Bacillati</taxon>
        <taxon>Bacillota</taxon>
        <taxon>Clostridia</taxon>
        <taxon>Lachnospirales</taxon>
        <taxon>Lachnospiraceae</taxon>
        <taxon>Enterocloster</taxon>
    </lineage>
</organism>
<evidence type="ECO:0000256" key="1">
    <source>
        <dbReference type="ARBA" id="ARBA00023125"/>
    </source>
</evidence>
<evidence type="ECO:0000313" key="4">
    <source>
        <dbReference type="Proteomes" id="UP001600894"/>
    </source>
</evidence>
<dbReference type="CDD" id="cd00093">
    <property type="entry name" value="HTH_XRE"/>
    <property type="match status" value="1"/>
</dbReference>
<sequence length="110" mass="12368">MSELLAQIGTRILERRKQLRLTQEELAEQAEITAQTISYAELGKKALRPENIIKICSALEISTDYLLLGKISSHDCAVLNQKVSELSPVQYRHLEDIINSYIAAVNEKEG</sequence>
<evidence type="ECO:0000259" key="2">
    <source>
        <dbReference type="PROSITE" id="PS50943"/>
    </source>
</evidence>
<dbReference type="PANTHER" id="PTHR46558">
    <property type="entry name" value="TRACRIPTIONAL REGULATORY PROTEIN-RELATED-RELATED"/>
    <property type="match status" value="1"/>
</dbReference>
<dbReference type="EMBL" id="BAABXL010000001">
    <property type="protein sequence ID" value="GAA6269370.1"/>
    <property type="molecule type" value="Genomic_DNA"/>
</dbReference>
<dbReference type="Proteomes" id="UP001600894">
    <property type="component" value="Unassembled WGS sequence"/>
</dbReference>
<dbReference type="RefSeq" id="WP_390470133.1">
    <property type="nucleotide sequence ID" value="NZ_BAABXL010000001.1"/>
</dbReference>
<protein>
    <recommendedName>
        <fullName evidence="2">HTH cro/C1-type domain-containing protein</fullName>
    </recommendedName>
</protein>
<dbReference type="InterPro" id="IPR001387">
    <property type="entry name" value="Cro/C1-type_HTH"/>
</dbReference>
<feature type="domain" description="HTH cro/C1-type" evidence="2">
    <location>
        <begin position="12"/>
        <end position="66"/>
    </location>
</feature>
<name>A0ABQ0AZA8_9FIRM</name>
<accession>A0ABQ0AZA8</accession>